<dbReference type="RefSeq" id="WP_077841343.1">
    <property type="nucleotide sequence ID" value="NZ_JABSWK010000001.1"/>
</dbReference>
<proteinExistence type="predicted"/>
<dbReference type="InterPro" id="IPR050250">
    <property type="entry name" value="Macrolide_Exporter_MacB"/>
</dbReference>
<feature type="transmembrane region" description="Helical" evidence="1">
    <location>
        <begin position="299"/>
        <end position="320"/>
    </location>
</feature>
<feature type="transmembrane region" description="Helical" evidence="1">
    <location>
        <begin position="340"/>
        <end position="362"/>
    </location>
</feature>
<keyword evidence="1" id="KW-0472">Membrane</keyword>
<feature type="transmembrane region" description="Helical" evidence="1">
    <location>
        <begin position="382"/>
        <end position="404"/>
    </location>
</feature>
<feature type="transmembrane region" description="Helical" evidence="1">
    <location>
        <begin position="15"/>
        <end position="33"/>
    </location>
</feature>
<sequence length="416" mass="48245">MNNLKYSFREFKRSLLFKILIIIQIIVAIIMLYRVNEIKNYENGKLTSLQKIISNKIIYKFSSQYGSMESLIDDQQNTNKFSKFSNDVSKEYTIVTVTYGELFMKYFDNIDKFVDKDIANMIKENDENYKPLNSLQCSSNFFDVFNIKLLSGSWSEFDEYTMNSNAELNGEIVPVILGYDYKNIYKLNEIIEAKDKKCRVVGFLDKNQFYLDKGIYHPSKVKSLDNFAILPSPRDIMDANIGNSLLVVPDSNSVEFDNIRDNIDKISKKDNVQFSLYDPSQDIDDFISVINYNSNIKILIAYIVMSFVIIGLSVIFSNKVIHKKKEFSIHVMYGASFQDIYIRVFLEHMYSVALAIIIAIVYLQNRNTEVITDILTFDIKAFIQSSALIFIIVILVTMIPIYNIKKHKINYLIKGD</sequence>
<dbReference type="PANTHER" id="PTHR30572">
    <property type="entry name" value="MEMBRANE COMPONENT OF TRANSPORTER-RELATED"/>
    <property type="match status" value="1"/>
</dbReference>
<protein>
    <recommendedName>
        <fullName evidence="4">FtsX-like permease family protein</fullName>
    </recommendedName>
</protein>
<keyword evidence="1" id="KW-0812">Transmembrane</keyword>
<accession>A0AAX0BAE3</accession>
<comment type="caution">
    <text evidence="2">The sequence shown here is derived from an EMBL/GenBank/DDBJ whole genome shotgun (WGS) entry which is preliminary data.</text>
</comment>
<gene>
    <name evidence="2" type="ORF">B0H41_005801</name>
</gene>
<organism evidence="2 3">
    <name type="scientific">Clostridium beijerinckii</name>
    <name type="common">Clostridium MP</name>
    <dbReference type="NCBI Taxonomy" id="1520"/>
    <lineage>
        <taxon>Bacteria</taxon>
        <taxon>Bacillati</taxon>
        <taxon>Bacillota</taxon>
        <taxon>Clostridia</taxon>
        <taxon>Eubacteriales</taxon>
        <taxon>Clostridiaceae</taxon>
        <taxon>Clostridium</taxon>
    </lineage>
</organism>
<dbReference type="Proteomes" id="UP001193748">
    <property type="component" value="Unassembled WGS sequence"/>
</dbReference>
<evidence type="ECO:0000256" key="1">
    <source>
        <dbReference type="SAM" id="Phobius"/>
    </source>
</evidence>
<name>A0AAX0BAE3_CLOBE</name>
<evidence type="ECO:0008006" key="4">
    <source>
        <dbReference type="Google" id="ProtNLM"/>
    </source>
</evidence>
<dbReference type="EMBL" id="JABSWW010000001">
    <property type="protein sequence ID" value="NRT92122.1"/>
    <property type="molecule type" value="Genomic_DNA"/>
</dbReference>
<dbReference type="GO" id="GO:0005886">
    <property type="term" value="C:plasma membrane"/>
    <property type="evidence" value="ECO:0007669"/>
    <property type="project" value="TreeGrafter"/>
</dbReference>
<dbReference type="PANTHER" id="PTHR30572:SF18">
    <property type="entry name" value="ABC-TYPE MACROLIDE FAMILY EXPORT SYSTEM PERMEASE COMPONENT 2"/>
    <property type="match status" value="1"/>
</dbReference>
<dbReference type="GO" id="GO:0022857">
    <property type="term" value="F:transmembrane transporter activity"/>
    <property type="evidence" value="ECO:0007669"/>
    <property type="project" value="TreeGrafter"/>
</dbReference>
<reference evidence="2" key="1">
    <citation type="submission" date="2020-05" db="EMBL/GenBank/DDBJ databases">
        <authorList>
            <person name="Brown S."/>
            <person name="Huntemann M."/>
            <person name="Clum A."/>
            <person name="Spunde A."/>
            <person name="Palaniappan K."/>
            <person name="Ritter S."/>
            <person name="Mikhailova N."/>
            <person name="Chen I.-M."/>
            <person name="Stamatis D."/>
            <person name="Reddy T."/>
            <person name="O'Malley R."/>
            <person name="Daum C."/>
            <person name="Shapiro N."/>
            <person name="Ivanova N."/>
            <person name="Kyrpides N."/>
            <person name="Woyke T."/>
        </authorList>
    </citation>
    <scope>NUCLEOTIDE SEQUENCE</scope>
    <source>
        <strain evidence="2">DJ080</strain>
    </source>
</reference>
<evidence type="ECO:0000313" key="2">
    <source>
        <dbReference type="EMBL" id="NRT92122.1"/>
    </source>
</evidence>
<keyword evidence="1" id="KW-1133">Transmembrane helix</keyword>
<reference evidence="2" key="2">
    <citation type="journal article" date="2022" name="Nat. Biotechnol.">
        <title>Carbon-negative production of acetone and isopropanol by gas fermentation at industrial pilot scale.</title>
        <authorList>
            <person name="Liew F.E."/>
            <person name="Nogle R."/>
            <person name="Abdalla T."/>
            <person name="Rasor B.J."/>
            <person name="Canter C."/>
            <person name="Jensen R.O."/>
            <person name="Wang L."/>
            <person name="Strutz J."/>
            <person name="Chirania P."/>
            <person name="De Tissera S."/>
            <person name="Mueller A.P."/>
            <person name="Ruan Z."/>
            <person name="Gao A."/>
            <person name="Tran L."/>
            <person name="Engle N.L."/>
            <person name="Bromley J.C."/>
            <person name="Daniell J."/>
            <person name="Conrado R."/>
            <person name="Tschaplinski T.J."/>
            <person name="Giannone R.J."/>
            <person name="Hettich R.L."/>
            <person name="Karim A.S."/>
            <person name="Simpson S.D."/>
            <person name="Brown S.D."/>
            <person name="Leang C."/>
            <person name="Jewett M.C."/>
            <person name="Kopke M."/>
        </authorList>
    </citation>
    <scope>NUCLEOTIDE SEQUENCE</scope>
    <source>
        <strain evidence="2">DJ080</strain>
    </source>
</reference>
<dbReference type="AlphaFoldDB" id="A0AAX0BAE3"/>
<evidence type="ECO:0000313" key="3">
    <source>
        <dbReference type="Proteomes" id="UP001193748"/>
    </source>
</evidence>